<comment type="catalytic activity">
    <reaction evidence="12 14">
        <text>nicotinate beta-D-ribonucleotide + ATP + H(+) = deamido-NAD(+) + diphosphate</text>
        <dbReference type="Rhea" id="RHEA:22860"/>
        <dbReference type="ChEBI" id="CHEBI:15378"/>
        <dbReference type="ChEBI" id="CHEBI:30616"/>
        <dbReference type="ChEBI" id="CHEBI:33019"/>
        <dbReference type="ChEBI" id="CHEBI:57502"/>
        <dbReference type="ChEBI" id="CHEBI:58437"/>
        <dbReference type="EC" id="2.7.7.18"/>
    </reaction>
</comment>
<dbReference type="SUPFAM" id="SSF109604">
    <property type="entry name" value="HD-domain/PDEase-like"/>
    <property type="match status" value="1"/>
</dbReference>
<keyword evidence="5 14" id="KW-0548">Nucleotidyltransferase</keyword>
<dbReference type="InterPro" id="IPR004821">
    <property type="entry name" value="Cyt_trans-like"/>
</dbReference>
<evidence type="ECO:0000256" key="13">
    <source>
        <dbReference type="ARBA" id="ARBA00049417"/>
    </source>
</evidence>
<dbReference type="Pfam" id="PF01467">
    <property type="entry name" value="CTP_transf_like"/>
    <property type="match status" value="1"/>
</dbReference>
<keyword evidence="8" id="KW-0378">Hydrolase</keyword>
<dbReference type="KEGG" id="mgb:VO56_00640"/>
<dbReference type="PATRIC" id="fig|29556.3.peg.126"/>
<reference evidence="17 18" key="1">
    <citation type="journal article" date="2015" name="Genome Announc.">
        <title>Complete Genome Sequence of Mycoplasma meleagridis, a Possible Emerging Pathogen in Chickens.</title>
        <authorList>
            <person name="Abolnik C."/>
        </authorList>
    </citation>
    <scope>NUCLEOTIDE SEQUENCE [LARGE SCALE GENOMIC DNA]</scope>
    <source>
        <strain evidence="17 18">B2096 8B</strain>
    </source>
</reference>
<comment type="pathway">
    <text evidence="2 14">Cofactor biosynthesis; NAD(+) biosynthesis; deamido-NAD(+) from nicotinate D-ribonucleotide: step 1/1.</text>
</comment>
<dbReference type="NCBIfam" id="NF005519">
    <property type="entry name" value="PRK07152.1"/>
    <property type="match status" value="1"/>
</dbReference>
<evidence type="ECO:0000256" key="11">
    <source>
        <dbReference type="ARBA" id="ARBA00023027"/>
    </source>
</evidence>
<dbReference type="InterPro" id="IPR014729">
    <property type="entry name" value="Rossmann-like_a/b/a_fold"/>
</dbReference>
<dbReference type="GO" id="GO:0046872">
    <property type="term" value="F:metal ion binding"/>
    <property type="evidence" value="ECO:0007669"/>
    <property type="project" value="UniProtKB-KW"/>
</dbReference>
<evidence type="ECO:0000256" key="1">
    <source>
        <dbReference type="ARBA" id="ARBA00002324"/>
    </source>
</evidence>
<dbReference type="HAMAP" id="MF_00244">
    <property type="entry name" value="NaMN_adenylyltr"/>
    <property type="match status" value="1"/>
</dbReference>
<accession>A0A0D5ZJE5</accession>
<keyword evidence="11 14" id="KW-0520">NAD</keyword>
<evidence type="ECO:0000313" key="18">
    <source>
        <dbReference type="Proteomes" id="UP000032722"/>
    </source>
</evidence>
<dbReference type="CDD" id="cd00077">
    <property type="entry name" value="HDc"/>
    <property type="match status" value="1"/>
</dbReference>
<dbReference type="EMBL" id="CP011021">
    <property type="protein sequence ID" value="AKA49785.1"/>
    <property type="molecule type" value="Genomic_DNA"/>
</dbReference>
<organism evidence="17 18">
    <name type="scientific">Mycoplasmopsis gallinacea</name>
    <dbReference type="NCBI Taxonomy" id="29556"/>
    <lineage>
        <taxon>Bacteria</taxon>
        <taxon>Bacillati</taxon>
        <taxon>Mycoplasmatota</taxon>
        <taxon>Mycoplasmoidales</taxon>
        <taxon>Metamycoplasmataceae</taxon>
        <taxon>Mycoplasmopsis</taxon>
    </lineage>
</organism>
<evidence type="ECO:0000256" key="5">
    <source>
        <dbReference type="ARBA" id="ARBA00022695"/>
    </source>
</evidence>
<dbReference type="GO" id="GO:0009435">
    <property type="term" value="P:NAD+ biosynthetic process"/>
    <property type="evidence" value="ECO:0007669"/>
    <property type="project" value="UniProtKB-UniRule"/>
</dbReference>
<dbReference type="AlphaFoldDB" id="A0A0D5ZJE5"/>
<feature type="domain" description="Cytidyltransferase-like" evidence="15">
    <location>
        <begin position="5"/>
        <end position="161"/>
    </location>
</feature>
<dbReference type="HOGENOM" id="CLU_050191_0_0_14"/>
<keyword evidence="10" id="KW-0408">Iron</keyword>
<dbReference type="PANTHER" id="PTHR39321">
    <property type="entry name" value="NICOTINATE-NUCLEOTIDE ADENYLYLTRANSFERASE-RELATED"/>
    <property type="match status" value="1"/>
</dbReference>
<evidence type="ECO:0000256" key="8">
    <source>
        <dbReference type="ARBA" id="ARBA00022801"/>
    </source>
</evidence>
<dbReference type="InterPro" id="IPR006674">
    <property type="entry name" value="HD_domain"/>
</dbReference>
<dbReference type="InterPro" id="IPR005248">
    <property type="entry name" value="NadD/NMNAT"/>
</dbReference>
<dbReference type="Gene3D" id="1.10.3210.10">
    <property type="entry name" value="Hypothetical protein af1432"/>
    <property type="match status" value="1"/>
</dbReference>
<dbReference type="GO" id="GO:0008803">
    <property type="term" value="F:bis(5'-nucleosyl)-tetraphosphatase (symmetrical) activity"/>
    <property type="evidence" value="ECO:0007669"/>
    <property type="project" value="UniProtKB-EC"/>
</dbReference>
<dbReference type="Proteomes" id="UP000032722">
    <property type="component" value="Chromosome"/>
</dbReference>
<dbReference type="NCBIfam" id="TIGR00125">
    <property type="entry name" value="cyt_tran_rel"/>
    <property type="match status" value="1"/>
</dbReference>
<proteinExistence type="inferred from homology"/>
<protein>
    <recommendedName>
        <fullName evidence="14">Probable nicotinate-nucleotide adenylyltransferase</fullName>
        <ecNumber evidence="14">2.7.7.18</ecNumber>
    </recommendedName>
    <alternativeName>
        <fullName evidence="14">Deamido-NAD(+) diphosphorylase</fullName>
    </alternativeName>
    <alternativeName>
        <fullName evidence="14">Deamido-NAD(+) pyrophosphorylase</fullName>
    </alternativeName>
    <alternativeName>
        <fullName evidence="14">Nicotinate mononucleotide adenylyltransferase</fullName>
        <shortName evidence="14">NaMN adenylyltransferase</shortName>
    </alternativeName>
</protein>
<keyword evidence="7 14" id="KW-0547">Nucleotide-binding</keyword>
<dbReference type="InterPro" id="IPR005249">
    <property type="entry name" value="YqeK"/>
</dbReference>
<dbReference type="SUPFAM" id="SSF52374">
    <property type="entry name" value="Nucleotidylyl transferase"/>
    <property type="match status" value="1"/>
</dbReference>
<name>A0A0D5ZJE5_9BACT</name>
<comment type="similarity">
    <text evidence="14">Belongs to the NadD family.</text>
</comment>
<evidence type="ECO:0000256" key="6">
    <source>
        <dbReference type="ARBA" id="ARBA00022723"/>
    </source>
</evidence>
<dbReference type="EC" id="2.7.7.18" evidence="14"/>
<evidence type="ECO:0000259" key="16">
    <source>
        <dbReference type="Pfam" id="PF01966"/>
    </source>
</evidence>
<keyword evidence="6" id="KW-0479">Metal-binding</keyword>
<comment type="function">
    <text evidence="1 14">Catalyzes the reversible adenylation of nicotinate mononucleotide (NaMN) to nicotinic acid adenine dinucleotide (NaAD).</text>
</comment>
<evidence type="ECO:0000256" key="3">
    <source>
        <dbReference type="ARBA" id="ARBA00022642"/>
    </source>
</evidence>
<evidence type="ECO:0000256" key="7">
    <source>
        <dbReference type="ARBA" id="ARBA00022741"/>
    </source>
</evidence>
<comment type="catalytic activity">
    <reaction evidence="13">
        <text>P(1),P(4)-bis(5'-adenosyl) tetraphosphate + H2O = 2 ADP + 2 H(+)</text>
        <dbReference type="Rhea" id="RHEA:24252"/>
        <dbReference type="ChEBI" id="CHEBI:15377"/>
        <dbReference type="ChEBI" id="CHEBI:15378"/>
        <dbReference type="ChEBI" id="CHEBI:58141"/>
        <dbReference type="ChEBI" id="CHEBI:456216"/>
        <dbReference type="EC" id="3.6.1.41"/>
    </reaction>
</comment>
<evidence type="ECO:0000256" key="4">
    <source>
        <dbReference type="ARBA" id="ARBA00022679"/>
    </source>
</evidence>
<dbReference type="NCBIfam" id="TIGR00488">
    <property type="entry name" value="bis(5'-nucleosyl)-tetraphosphatase (symmetrical) YqeK"/>
    <property type="match status" value="1"/>
</dbReference>
<dbReference type="UniPathway" id="UPA00253">
    <property type="reaction ID" value="UER00332"/>
</dbReference>
<dbReference type="CDD" id="cd02165">
    <property type="entry name" value="NMNAT"/>
    <property type="match status" value="1"/>
</dbReference>
<dbReference type="GO" id="GO:0005524">
    <property type="term" value="F:ATP binding"/>
    <property type="evidence" value="ECO:0007669"/>
    <property type="project" value="UniProtKB-KW"/>
</dbReference>
<dbReference type="Gene3D" id="3.40.50.620">
    <property type="entry name" value="HUPs"/>
    <property type="match status" value="1"/>
</dbReference>
<dbReference type="InterPro" id="IPR003607">
    <property type="entry name" value="HD/PDEase_dom"/>
</dbReference>
<evidence type="ECO:0000256" key="12">
    <source>
        <dbReference type="ARBA" id="ARBA00048721"/>
    </source>
</evidence>
<dbReference type="Pfam" id="PF01966">
    <property type="entry name" value="HD"/>
    <property type="match status" value="1"/>
</dbReference>
<keyword evidence="3 14" id="KW-0662">Pyridine nucleotide biosynthesis</keyword>
<dbReference type="NCBIfam" id="TIGR00482">
    <property type="entry name" value="nicotinate (nicotinamide) nucleotide adenylyltransferase"/>
    <property type="match status" value="1"/>
</dbReference>
<evidence type="ECO:0000313" key="17">
    <source>
        <dbReference type="EMBL" id="AKA49785.1"/>
    </source>
</evidence>
<sequence>MKIGLFGGSFNPIHKGHIKIARYAMKKLGLDKMIFIPTSISPFKQKGKSVSGQDKINMINLVLEPGMEVSDFEVKKGGVSYTFETVRYFKKLFKDDQLYFLIGSDNLPKLHKWEHIDEIVASVNMVVFKRSKKFNKLNAKKYKLQILDNPIFEYSSTQYKKGYLNMVEDQVQTYIQSKGLYIEEIIHNSLSALRAKHSLYCADFAANLAKTINLSAKDAYLAGIMHDVAKEWSEEASRDFINTYAPEYNGIASHKLHQICGYLWAKEYYLLENEAILHAIKVHTTMDDGTENELSNLDKVLFIADKICHGRKAPGIQKIRELVFKDFQAGFKEVVKLTYDFNIQKGVVFDKRAKQIYDKYLEIEEK</sequence>
<evidence type="ECO:0000256" key="10">
    <source>
        <dbReference type="ARBA" id="ARBA00023004"/>
    </source>
</evidence>
<keyword evidence="9 14" id="KW-0067">ATP-binding</keyword>
<evidence type="ECO:0000259" key="15">
    <source>
        <dbReference type="Pfam" id="PF01467"/>
    </source>
</evidence>
<evidence type="ECO:0000256" key="2">
    <source>
        <dbReference type="ARBA" id="ARBA00005019"/>
    </source>
</evidence>
<feature type="domain" description="HD" evidence="16">
    <location>
        <begin position="194"/>
        <end position="307"/>
    </location>
</feature>
<dbReference type="PANTHER" id="PTHR39321:SF3">
    <property type="entry name" value="PHOSPHOPANTETHEINE ADENYLYLTRANSFERASE"/>
    <property type="match status" value="1"/>
</dbReference>
<evidence type="ECO:0000256" key="9">
    <source>
        <dbReference type="ARBA" id="ARBA00022840"/>
    </source>
</evidence>
<gene>
    <name evidence="14 17" type="primary">nadD</name>
    <name evidence="17" type="ORF">VO56_00640</name>
</gene>
<evidence type="ECO:0000256" key="14">
    <source>
        <dbReference type="HAMAP-Rule" id="MF_00244"/>
    </source>
</evidence>
<dbReference type="GO" id="GO:0004515">
    <property type="term" value="F:nicotinate-nucleotide adenylyltransferase activity"/>
    <property type="evidence" value="ECO:0007669"/>
    <property type="project" value="UniProtKB-UniRule"/>
</dbReference>
<keyword evidence="4 14" id="KW-0808">Transferase</keyword>